<evidence type="ECO:0000313" key="2">
    <source>
        <dbReference type="EMBL" id="RZF47876.1"/>
    </source>
</evidence>
<accession>A0A482XQ18</accession>
<comment type="caution">
    <text evidence="2">The sequence shown here is derived from an EMBL/GenBank/DDBJ whole genome shotgun (WGS) entry which is preliminary data.</text>
</comment>
<keyword evidence="3" id="KW-1185">Reference proteome</keyword>
<proteinExistence type="predicted"/>
<dbReference type="EMBL" id="QKKF02003003">
    <property type="protein sequence ID" value="RZF47876.1"/>
    <property type="molecule type" value="Genomic_DNA"/>
</dbReference>
<evidence type="ECO:0000256" key="1">
    <source>
        <dbReference type="SAM" id="MobiDB-lite"/>
    </source>
</evidence>
<organism evidence="2 3">
    <name type="scientific">Laodelphax striatellus</name>
    <name type="common">Small brown planthopper</name>
    <name type="synonym">Delphax striatella</name>
    <dbReference type="NCBI Taxonomy" id="195883"/>
    <lineage>
        <taxon>Eukaryota</taxon>
        <taxon>Metazoa</taxon>
        <taxon>Ecdysozoa</taxon>
        <taxon>Arthropoda</taxon>
        <taxon>Hexapoda</taxon>
        <taxon>Insecta</taxon>
        <taxon>Pterygota</taxon>
        <taxon>Neoptera</taxon>
        <taxon>Paraneoptera</taxon>
        <taxon>Hemiptera</taxon>
        <taxon>Auchenorrhyncha</taxon>
        <taxon>Fulgoroidea</taxon>
        <taxon>Delphacidae</taxon>
        <taxon>Criomorphinae</taxon>
        <taxon>Laodelphax</taxon>
    </lineage>
</organism>
<gene>
    <name evidence="2" type="ORF">LSTR_LSTR007873</name>
</gene>
<reference evidence="2 3" key="1">
    <citation type="journal article" date="2017" name="Gigascience">
        <title>Genome sequence of the small brown planthopper, Laodelphax striatellus.</title>
        <authorList>
            <person name="Zhu J."/>
            <person name="Jiang F."/>
            <person name="Wang X."/>
            <person name="Yang P."/>
            <person name="Bao Y."/>
            <person name="Zhao W."/>
            <person name="Wang W."/>
            <person name="Lu H."/>
            <person name="Wang Q."/>
            <person name="Cui N."/>
            <person name="Li J."/>
            <person name="Chen X."/>
            <person name="Luo L."/>
            <person name="Yu J."/>
            <person name="Kang L."/>
            <person name="Cui F."/>
        </authorList>
    </citation>
    <scope>NUCLEOTIDE SEQUENCE [LARGE SCALE GENOMIC DNA]</scope>
    <source>
        <strain evidence="2">Lst14</strain>
    </source>
</reference>
<feature type="region of interest" description="Disordered" evidence="1">
    <location>
        <begin position="572"/>
        <end position="592"/>
    </location>
</feature>
<sequence length="749" mass="83992">MHSSFKSKHNFNRRNSFNPYSRRSPFLSSSVNHKDQGFDIHLQNRPGPSRSKNSNTDVTHNERDSLPLKLVFSRTINMPSKRIYSNADPNVYFRRKSTEITKQPSPYSETPKNRLPLIDLTQDNTAESSFRGDSFESFRSISGRHDSITSNKENNRVQELEDCFEDLHFTPPWEETCSSVQQQLQPKHMFDFGMGTGREVNRRRQNVSGKLMTSANFGTEVASDSHRQNASENLMTSADFGTEVASGRHRQNASDKLMTSADFGTEMALDRHRQNASDKLMTSADFLVTASSYRCTSPVTSSVSSSRLSIPDIDEDMENSRPNLSPISSETSAVCGSKYNNILEGLELLTCNESGSGAIFSPSPPIYAPHHDSLDQLLDMNLPLSEGFAGCVQNSSYGVNQCVHDKRRQEGYASYFGGSGQDIFNKRCDRRDRGKNRFTRNYDFMGRNYVGRRFRERDSDQNSVNRNNYDGVAQNCFGRRFNERGSVRSSVNSPKNYDGIGQNSVGRRLNYPRSDRNHDGQNFVDGMLNQGSSGPMSINRTEDFGGRVVQISVDRNYNQVCSGRNSVNNSLNHDGIGGGRTERRCNQESSGRNSLNITGNNIVQRIYLEGRCDNRNVMDCDESISLLSNDFYVGANSDGNSEHNSVSSEVVIPQHLLDLWRRSPIQSTTLRLDCLENDHHLSTEILISDDDEDIVEDNVDEHISVINDGSPTLDTTGYGIAISQVRSGDVGSNVNHARWTSKKVSKKVN</sequence>
<feature type="compositionally biased region" description="Basic residues" evidence="1">
    <location>
        <begin position="1"/>
        <end position="12"/>
    </location>
</feature>
<dbReference type="InParanoid" id="A0A482XQ18"/>
<feature type="region of interest" description="Disordered" evidence="1">
    <location>
        <begin position="487"/>
        <end position="522"/>
    </location>
</feature>
<evidence type="ECO:0000313" key="3">
    <source>
        <dbReference type="Proteomes" id="UP000291343"/>
    </source>
</evidence>
<name>A0A482XQ18_LAOST</name>
<feature type="compositionally biased region" description="Polar residues" evidence="1">
    <location>
        <begin position="13"/>
        <end position="31"/>
    </location>
</feature>
<protein>
    <submittedName>
        <fullName evidence="2">Uncharacterized protein</fullName>
    </submittedName>
</protein>
<feature type="region of interest" description="Disordered" evidence="1">
    <location>
        <begin position="1"/>
        <end position="62"/>
    </location>
</feature>
<dbReference type="Proteomes" id="UP000291343">
    <property type="component" value="Unassembled WGS sequence"/>
</dbReference>
<feature type="compositionally biased region" description="Polar residues" evidence="1">
    <location>
        <begin position="487"/>
        <end position="505"/>
    </location>
</feature>
<dbReference type="AlphaFoldDB" id="A0A482XQ18"/>